<evidence type="ECO:0000313" key="3">
    <source>
        <dbReference type="Proteomes" id="UP000014400"/>
    </source>
</evidence>
<organism evidence="2 3">
    <name type="scientific">Sutterella wadsworthensis HGA0223</name>
    <dbReference type="NCBI Taxonomy" id="1203554"/>
    <lineage>
        <taxon>Bacteria</taxon>
        <taxon>Pseudomonadati</taxon>
        <taxon>Pseudomonadota</taxon>
        <taxon>Betaproteobacteria</taxon>
        <taxon>Burkholderiales</taxon>
        <taxon>Sutterellaceae</taxon>
        <taxon>Sutterella</taxon>
    </lineage>
</organism>
<name>S3BFM9_9BURK</name>
<reference evidence="2 3" key="1">
    <citation type="submission" date="2013-04" db="EMBL/GenBank/DDBJ databases">
        <title>The Genome Sequence of Sutterella wadsworthensis HGA0223.</title>
        <authorList>
            <consortium name="The Broad Institute Genomics Platform"/>
            <person name="Earl A."/>
            <person name="Ward D."/>
            <person name="Feldgarden M."/>
            <person name="Gevers D."/>
            <person name="Schmidt T.M."/>
            <person name="Dover J."/>
            <person name="Dai D."/>
            <person name="Walker B."/>
            <person name="Young S."/>
            <person name="Zeng Q."/>
            <person name="Gargeya S."/>
            <person name="Fitzgerald M."/>
            <person name="Haas B."/>
            <person name="Abouelleil A."/>
            <person name="Allen A.W."/>
            <person name="Alvarado L."/>
            <person name="Arachchi H.M."/>
            <person name="Berlin A.M."/>
            <person name="Chapman S.B."/>
            <person name="Gainer-Dewar J."/>
            <person name="Goldberg J."/>
            <person name="Griggs A."/>
            <person name="Gujja S."/>
            <person name="Hansen M."/>
            <person name="Howarth C."/>
            <person name="Imamovic A."/>
            <person name="Ireland A."/>
            <person name="Larimer J."/>
            <person name="McCowan C."/>
            <person name="Murphy C."/>
            <person name="Pearson M."/>
            <person name="Poon T.W."/>
            <person name="Priest M."/>
            <person name="Roberts A."/>
            <person name="Saif S."/>
            <person name="Shea T."/>
            <person name="Sisk P."/>
            <person name="Sykes S."/>
            <person name="Wortman J."/>
            <person name="Nusbaum C."/>
            <person name="Birren B."/>
        </authorList>
    </citation>
    <scope>NUCLEOTIDE SEQUENCE [LARGE SCALE GENOMIC DNA]</scope>
    <source>
        <strain evidence="2 3">HGA0223</strain>
    </source>
</reference>
<dbReference type="Proteomes" id="UP000014400">
    <property type="component" value="Unassembled WGS sequence"/>
</dbReference>
<dbReference type="HOGENOM" id="CLU_1061425_0_0_4"/>
<dbReference type="RefSeq" id="WP_016474513.1">
    <property type="nucleotide sequence ID" value="NZ_KE150480.1"/>
</dbReference>
<gene>
    <name evidence="2" type="ORF">HMPREF1476_01268</name>
</gene>
<sequence>MTVSIKKQIIILILAAFSLNGACGILDPKVDAAVKGLSPLNWPLTVNDLELWNKENLVVAKNEKELLAHYMRYYHAKSSSLKNEFYDGFLSRFWGYFVSCVASNPFHKQEISVFDVAYNHSFDMEYFYFLYGLPGGNAWSVDSKKIDEIRTNFYTMIKAYPKLKDYMTPEMYKYHPLMFANKVFPHRLEVCVNRSGKVFAQMQEAQSFNEDPLNKAKGLKYQFQYEGTLNRRLAYKLYDTLIRKDEDVSQYVYEYSLKGAKK</sequence>
<evidence type="ECO:0000256" key="1">
    <source>
        <dbReference type="SAM" id="SignalP"/>
    </source>
</evidence>
<accession>S3BFM9</accession>
<keyword evidence="1" id="KW-0732">Signal</keyword>
<keyword evidence="3" id="KW-1185">Reference proteome</keyword>
<evidence type="ECO:0000313" key="2">
    <source>
        <dbReference type="EMBL" id="EPD99231.1"/>
    </source>
</evidence>
<comment type="caution">
    <text evidence="2">The sequence shown here is derived from an EMBL/GenBank/DDBJ whole genome shotgun (WGS) entry which is preliminary data.</text>
</comment>
<feature type="signal peptide" evidence="1">
    <location>
        <begin position="1"/>
        <end position="22"/>
    </location>
</feature>
<dbReference type="PATRIC" id="fig|1203554.3.peg.1328"/>
<feature type="chain" id="PRO_5004517801" evidence="1">
    <location>
        <begin position="23"/>
        <end position="262"/>
    </location>
</feature>
<dbReference type="EMBL" id="ATCF01000017">
    <property type="protein sequence ID" value="EPD99231.1"/>
    <property type="molecule type" value="Genomic_DNA"/>
</dbReference>
<dbReference type="eggNOG" id="ENOG5032QJV">
    <property type="taxonomic scope" value="Bacteria"/>
</dbReference>
<protein>
    <submittedName>
        <fullName evidence="2">Uncharacterized protein</fullName>
    </submittedName>
</protein>
<proteinExistence type="predicted"/>
<dbReference type="AlphaFoldDB" id="S3BFM9"/>